<dbReference type="OrthoDB" id="291299at2759"/>
<evidence type="ECO:0000256" key="1">
    <source>
        <dbReference type="SAM" id="Coils"/>
    </source>
</evidence>
<dbReference type="InParanoid" id="A0A0V0R289"/>
<keyword evidence="2" id="KW-0812">Transmembrane</keyword>
<keyword evidence="1" id="KW-0175">Coiled coil</keyword>
<keyword evidence="2" id="KW-0472">Membrane</keyword>
<feature type="coiled-coil region" evidence="1">
    <location>
        <begin position="43"/>
        <end position="96"/>
    </location>
</feature>
<keyword evidence="2" id="KW-1133">Transmembrane helix</keyword>
<dbReference type="Proteomes" id="UP000054937">
    <property type="component" value="Unassembled WGS sequence"/>
</dbReference>
<evidence type="ECO:0000256" key="2">
    <source>
        <dbReference type="SAM" id="Phobius"/>
    </source>
</evidence>
<reference evidence="3 4" key="1">
    <citation type="journal article" date="2015" name="Sci. Rep.">
        <title>Genome of the facultative scuticociliatosis pathogen Pseudocohnilembus persalinus provides insight into its virulence through horizontal gene transfer.</title>
        <authorList>
            <person name="Xiong J."/>
            <person name="Wang G."/>
            <person name="Cheng J."/>
            <person name="Tian M."/>
            <person name="Pan X."/>
            <person name="Warren A."/>
            <person name="Jiang C."/>
            <person name="Yuan D."/>
            <person name="Miao W."/>
        </authorList>
    </citation>
    <scope>NUCLEOTIDE SEQUENCE [LARGE SCALE GENOMIC DNA]</scope>
    <source>
        <strain evidence="3">36N120E</strain>
    </source>
</reference>
<evidence type="ECO:0000313" key="3">
    <source>
        <dbReference type="EMBL" id="KRX08643.1"/>
    </source>
</evidence>
<keyword evidence="4" id="KW-1185">Reference proteome</keyword>
<name>A0A0V0R289_PSEPJ</name>
<sequence length="111" mass="13386">MELINVLFLVTLLISIVYMGIIAFEKVGKDNKIKKYFSKKTKLDQINDKYEQLRSQRRDLVHHYYWAQSNGERQKEQNMKQEIFRVDDELAQLREQYNLTNQGKSYPLQKI</sequence>
<dbReference type="EMBL" id="LDAU01000060">
    <property type="protein sequence ID" value="KRX08643.1"/>
    <property type="molecule type" value="Genomic_DNA"/>
</dbReference>
<feature type="transmembrane region" description="Helical" evidence="2">
    <location>
        <begin position="6"/>
        <end position="24"/>
    </location>
</feature>
<dbReference type="OMA" id="HHYYWAQ"/>
<proteinExistence type="predicted"/>
<organism evidence="3 4">
    <name type="scientific">Pseudocohnilembus persalinus</name>
    <name type="common">Ciliate</name>
    <dbReference type="NCBI Taxonomy" id="266149"/>
    <lineage>
        <taxon>Eukaryota</taxon>
        <taxon>Sar</taxon>
        <taxon>Alveolata</taxon>
        <taxon>Ciliophora</taxon>
        <taxon>Intramacronucleata</taxon>
        <taxon>Oligohymenophorea</taxon>
        <taxon>Scuticociliatia</taxon>
        <taxon>Philasterida</taxon>
        <taxon>Pseudocohnilembidae</taxon>
        <taxon>Pseudocohnilembus</taxon>
    </lineage>
</organism>
<protein>
    <submittedName>
        <fullName evidence="3">Uncharacterized protein</fullName>
    </submittedName>
</protein>
<evidence type="ECO:0000313" key="4">
    <source>
        <dbReference type="Proteomes" id="UP000054937"/>
    </source>
</evidence>
<comment type="caution">
    <text evidence="3">The sequence shown here is derived from an EMBL/GenBank/DDBJ whole genome shotgun (WGS) entry which is preliminary data.</text>
</comment>
<accession>A0A0V0R289</accession>
<gene>
    <name evidence="3" type="ORF">PPERSA_03514</name>
</gene>
<dbReference type="AlphaFoldDB" id="A0A0V0R289"/>